<organism evidence="4 5">
    <name type="scientific">Penicillium capsulatum</name>
    <dbReference type="NCBI Taxonomy" id="69766"/>
    <lineage>
        <taxon>Eukaryota</taxon>
        <taxon>Fungi</taxon>
        <taxon>Dikarya</taxon>
        <taxon>Ascomycota</taxon>
        <taxon>Pezizomycotina</taxon>
        <taxon>Eurotiomycetes</taxon>
        <taxon>Eurotiomycetidae</taxon>
        <taxon>Eurotiales</taxon>
        <taxon>Aspergillaceae</taxon>
        <taxon>Penicillium</taxon>
    </lineage>
</organism>
<dbReference type="GO" id="GO:0016491">
    <property type="term" value="F:oxidoreductase activity"/>
    <property type="evidence" value="ECO:0007669"/>
    <property type="project" value="UniProtKB-KW"/>
</dbReference>
<evidence type="ECO:0000256" key="3">
    <source>
        <dbReference type="ARBA" id="ARBA00023002"/>
    </source>
</evidence>
<evidence type="ECO:0000256" key="1">
    <source>
        <dbReference type="ARBA" id="ARBA00005725"/>
    </source>
</evidence>
<keyword evidence="2" id="KW-0521">NADP</keyword>
<evidence type="ECO:0000313" key="4">
    <source>
        <dbReference type="EMBL" id="KAJ5178767.1"/>
    </source>
</evidence>
<dbReference type="OrthoDB" id="10000533at2759"/>
<gene>
    <name evidence="4" type="ORF">N7492_001977</name>
</gene>
<dbReference type="Proteomes" id="UP001146351">
    <property type="component" value="Unassembled WGS sequence"/>
</dbReference>
<name>A0A9W9IJ65_9EURO</name>
<comment type="caution">
    <text evidence="4">The sequence shown here is derived from an EMBL/GenBank/DDBJ whole genome shotgun (WGS) entry which is preliminary data.</text>
</comment>
<dbReference type="EMBL" id="JAPQKO010000002">
    <property type="protein sequence ID" value="KAJ5178767.1"/>
    <property type="molecule type" value="Genomic_DNA"/>
</dbReference>
<accession>A0A9W9IJ65</accession>
<sequence>MDGKTRIEDKVLEYTLFQLGLFVDYLTFPRESTKHLRLSETPFDFANRRAIVIDDSDDDRVTLTSVDDLAQVVALAINFEAEWPVVGGIRDSDISIGQLMSLGEKACGDLPFHVEKFKAENLENGNWWTSWLPKADHPAIPREQLEGFSKIGVAGILLDISSNAFTALDEWNPLLPDLSTSSLKWRAFWLQHGAVSLNEVIDKQGREC</sequence>
<dbReference type="InterPro" id="IPR051609">
    <property type="entry name" value="NmrA/Isoflavone_reductase-like"/>
</dbReference>
<reference evidence="4" key="1">
    <citation type="submission" date="2022-11" db="EMBL/GenBank/DDBJ databases">
        <authorList>
            <person name="Petersen C."/>
        </authorList>
    </citation>
    <scope>NUCLEOTIDE SEQUENCE</scope>
    <source>
        <strain evidence="4">IBT 21917</strain>
    </source>
</reference>
<protein>
    <submittedName>
        <fullName evidence="4">NAD(P)-binding protein</fullName>
    </submittedName>
</protein>
<evidence type="ECO:0000256" key="2">
    <source>
        <dbReference type="ARBA" id="ARBA00022857"/>
    </source>
</evidence>
<keyword evidence="3" id="KW-0560">Oxidoreductase</keyword>
<evidence type="ECO:0000313" key="5">
    <source>
        <dbReference type="Proteomes" id="UP001146351"/>
    </source>
</evidence>
<keyword evidence="5" id="KW-1185">Reference proteome</keyword>
<proteinExistence type="inferred from homology"/>
<reference evidence="4" key="2">
    <citation type="journal article" date="2023" name="IMA Fungus">
        <title>Comparative genomic study of the Penicillium genus elucidates a diverse pangenome and 15 lateral gene transfer events.</title>
        <authorList>
            <person name="Petersen C."/>
            <person name="Sorensen T."/>
            <person name="Nielsen M.R."/>
            <person name="Sondergaard T.E."/>
            <person name="Sorensen J.L."/>
            <person name="Fitzpatrick D.A."/>
            <person name="Frisvad J.C."/>
            <person name="Nielsen K.L."/>
        </authorList>
    </citation>
    <scope>NUCLEOTIDE SEQUENCE</scope>
    <source>
        <strain evidence="4">IBT 21917</strain>
    </source>
</reference>
<dbReference type="PANTHER" id="PTHR47706:SF4">
    <property type="entry name" value="NMRA-LIKE DOMAIN-CONTAINING PROTEIN"/>
    <property type="match status" value="1"/>
</dbReference>
<comment type="similarity">
    <text evidence="1">Belongs to the NmrA-type oxidoreductase family. Isoflavone reductase subfamily.</text>
</comment>
<dbReference type="PANTHER" id="PTHR47706">
    <property type="entry name" value="NMRA-LIKE FAMILY PROTEIN"/>
    <property type="match status" value="1"/>
</dbReference>
<dbReference type="AlphaFoldDB" id="A0A9W9IJ65"/>